<evidence type="ECO:0000256" key="4">
    <source>
        <dbReference type="ARBA" id="ARBA00023002"/>
    </source>
</evidence>
<organism evidence="7 8">
    <name type="scientific">Candidatus Sysuiplasma superficiale</name>
    <dbReference type="NCBI Taxonomy" id="2823368"/>
    <lineage>
        <taxon>Archaea</taxon>
        <taxon>Methanobacteriati</taxon>
        <taxon>Thermoplasmatota</taxon>
        <taxon>Thermoplasmata</taxon>
        <taxon>Candidatus Sysuiplasmatales</taxon>
        <taxon>Candidatus Sysuiplasmataceae</taxon>
        <taxon>Candidatus Sysuiplasma</taxon>
    </lineage>
</organism>
<accession>A0A8J8CB74</accession>
<dbReference type="AlphaFoldDB" id="A0A8J8CB74"/>
<name>A0A8J8CB74_9ARCH</name>
<evidence type="ECO:0000313" key="8">
    <source>
        <dbReference type="Proteomes" id="UP000716004"/>
    </source>
</evidence>
<dbReference type="InterPro" id="IPR036291">
    <property type="entry name" value="NAD(P)-bd_dom_sf"/>
</dbReference>
<dbReference type="Proteomes" id="UP000716004">
    <property type="component" value="Unassembled WGS sequence"/>
</dbReference>
<dbReference type="GO" id="GO:0030554">
    <property type="term" value="F:adenyl nucleotide binding"/>
    <property type="evidence" value="ECO:0007669"/>
    <property type="project" value="UniProtKB-ARBA"/>
</dbReference>
<proteinExistence type="predicted"/>
<evidence type="ECO:0000259" key="5">
    <source>
        <dbReference type="Pfam" id="PF08240"/>
    </source>
</evidence>
<reference evidence="7" key="1">
    <citation type="submission" date="2021-04" db="EMBL/GenBank/DDBJ databases">
        <title>Genomic insights into ecological role and evolution of a novel Thermoplasmata order Candidatus Sysuiplasmatales.</title>
        <authorList>
            <person name="Yuan Y."/>
        </authorList>
    </citation>
    <scope>NUCLEOTIDE SEQUENCE</scope>
    <source>
        <strain evidence="7">YP2-bin.285</strain>
    </source>
</reference>
<dbReference type="SUPFAM" id="SSF51735">
    <property type="entry name" value="NAD(P)-binding Rossmann-fold domains"/>
    <property type="match status" value="1"/>
</dbReference>
<dbReference type="SUPFAM" id="SSF50129">
    <property type="entry name" value="GroES-like"/>
    <property type="match status" value="1"/>
</dbReference>
<dbReference type="Pfam" id="PF08240">
    <property type="entry name" value="ADH_N"/>
    <property type="match status" value="1"/>
</dbReference>
<sequence>MKAIVVKPGTPGVSIMDRKEPVPAKDEILLKPLLVGICGTDREIISAYYGEAPAGEEYLTLGHESLCVVEEPGRSSLHKGDLVIPTVRRGCGECWSCLHGQSDMCFTGRYKERGIKGLNGYNCELVAEVQDYLAPVPSGLGDAAVLTEPMTIGEKAIIQSISLQQRIKWDCGGDFSCRKALVLGTGPVGMLAALAARIRGFQVWAADRHDDTTLRARLLSSAGIKHFNSMSGSIEELSRTVGKFDFIVEATGDAIVGLDSVPALAANGIMALTGIPGGAQSYQMPAVQIMRSIVLNNAIVVGIVNANISYFKTALMDMVEINRRFPGILDKILSHRFKPEDFSRAFSIRDSDVIKVAIDWRGA</sequence>
<dbReference type="GO" id="GO:0043168">
    <property type="term" value="F:anion binding"/>
    <property type="evidence" value="ECO:0007669"/>
    <property type="project" value="UniProtKB-ARBA"/>
</dbReference>
<keyword evidence="4" id="KW-0560">Oxidoreductase</keyword>
<dbReference type="InterPro" id="IPR031640">
    <property type="entry name" value="Glu_dehyd_C"/>
</dbReference>
<dbReference type="CDD" id="cd08230">
    <property type="entry name" value="glucose_DH"/>
    <property type="match status" value="1"/>
</dbReference>
<dbReference type="GO" id="GO:0044281">
    <property type="term" value="P:small molecule metabolic process"/>
    <property type="evidence" value="ECO:0007669"/>
    <property type="project" value="UniProtKB-ARBA"/>
</dbReference>
<dbReference type="PANTHER" id="PTHR43401">
    <property type="entry name" value="L-THREONINE 3-DEHYDROGENASE"/>
    <property type="match status" value="1"/>
</dbReference>
<comment type="caution">
    <text evidence="7">The sequence shown here is derived from an EMBL/GenBank/DDBJ whole genome shotgun (WGS) entry which is preliminary data.</text>
</comment>
<dbReference type="Gene3D" id="3.90.180.10">
    <property type="entry name" value="Medium-chain alcohol dehydrogenases, catalytic domain"/>
    <property type="match status" value="1"/>
</dbReference>
<keyword evidence="3" id="KW-0862">Zinc</keyword>
<evidence type="ECO:0000313" key="7">
    <source>
        <dbReference type="EMBL" id="MBX8632158.1"/>
    </source>
</evidence>
<dbReference type="Pfam" id="PF16912">
    <property type="entry name" value="Glu_dehyd_C"/>
    <property type="match status" value="1"/>
</dbReference>
<evidence type="ECO:0000256" key="2">
    <source>
        <dbReference type="ARBA" id="ARBA00022723"/>
    </source>
</evidence>
<gene>
    <name evidence="7" type="ORF">J9259_06550</name>
</gene>
<comment type="cofactor">
    <cofactor evidence="1">
        <name>Zn(2+)</name>
        <dbReference type="ChEBI" id="CHEBI:29105"/>
    </cofactor>
</comment>
<dbReference type="GO" id="GO:0016616">
    <property type="term" value="F:oxidoreductase activity, acting on the CH-OH group of donors, NAD or NADP as acceptor"/>
    <property type="evidence" value="ECO:0007669"/>
    <property type="project" value="UniProtKB-ARBA"/>
</dbReference>
<protein>
    <submittedName>
        <fullName evidence="7">Glucose 1-dehydrogenase</fullName>
    </submittedName>
</protein>
<dbReference type="GO" id="GO:0051262">
    <property type="term" value="P:protein tetramerization"/>
    <property type="evidence" value="ECO:0007669"/>
    <property type="project" value="UniProtKB-ARBA"/>
</dbReference>
<dbReference type="InterPro" id="IPR050129">
    <property type="entry name" value="Zn_alcohol_dh"/>
</dbReference>
<dbReference type="PANTHER" id="PTHR43401:SF2">
    <property type="entry name" value="L-THREONINE 3-DEHYDROGENASE"/>
    <property type="match status" value="1"/>
</dbReference>
<feature type="domain" description="Glucose dehydrogenase C-terminal" evidence="6">
    <location>
        <begin position="142"/>
        <end position="359"/>
    </location>
</feature>
<dbReference type="EMBL" id="JAGVSJ010000016">
    <property type="protein sequence ID" value="MBX8632158.1"/>
    <property type="molecule type" value="Genomic_DNA"/>
</dbReference>
<feature type="domain" description="Alcohol dehydrogenase-like N-terminal" evidence="5">
    <location>
        <begin position="25"/>
        <end position="137"/>
    </location>
</feature>
<dbReference type="InterPro" id="IPR011032">
    <property type="entry name" value="GroES-like_sf"/>
</dbReference>
<evidence type="ECO:0000256" key="1">
    <source>
        <dbReference type="ARBA" id="ARBA00001947"/>
    </source>
</evidence>
<keyword evidence="2" id="KW-0479">Metal-binding</keyword>
<dbReference type="GO" id="GO:0046872">
    <property type="term" value="F:metal ion binding"/>
    <property type="evidence" value="ECO:0007669"/>
    <property type="project" value="UniProtKB-KW"/>
</dbReference>
<dbReference type="Gene3D" id="3.40.50.720">
    <property type="entry name" value="NAD(P)-binding Rossmann-like Domain"/>
    <property type="match status" value="1"/>
</dbReference>
<evidence type="ECO:0000256" key="3">
    <source>
        <dbReference type="ARBA" id="ARBA00022833"/>
    </source>
</evidence>
<dbReference type="InterPro" id="IPR013154">
    <property type="entry name" value="ADH-like_N"/>
</dbReference>
<evidence type="ECO:0000259" key="6">
    <source>
        <dbReference type="Pfam" id="PF16912"/>
    </source>
</evidence>